<dbReference type="InterPro" id="IPR007213">
    <property type="entry name" value="Ppm1/Ppm2/Tcmp"/>
</dbReference>
<dbReference type="OrthoDB" id="9806164at2"/>
<dbReference type="EC" id="2.1.1.-" evidence="4"/>
<evidence type="ECO:0000256" key="2">
    <source>
        <dbReference type="ARBA" id="ARBA00022603"/>
    </source>
</evidence>
<proteinExistence type="inferred from homology"/>
<dbReference type="STRING" id="189425.PGRAT_14345"/>
<evidence type="ECO:0000313" key="6">
    <source>
        <dbReference type="Proteomes" id="UP000029500"/>
    </source>
</evidence>
<comment type="function">
    <text evidence="4">Exhibits S-adenosyl-L-methionine-dependent methyltransferase activity.</text>
</comment>
<dbReference type="GO" id="GO:0008168">
    <property type="term" value="F:methyltransferase activity"/>
    <property type="evidence" value="ECO:0007669"/>
    <property type="project" value="UniProtKB-UniRule"/>
</dbReference>
<sequence>MVKKESLTALVSAFSRAYHAEHNLIKVFDDSLARQLLTDEEYESIASNMSQGIAFFQPGFEGTQEQALRRVVDHQLSPSPLGRAAFAEQALEVAALHGASQYLIFAAGYDTFAYRQPEWASKLQIFELDHPATAEDKRRRVSALNCNKPSNLHYVSVDFSEPDWTSRMLDCHAFDPSVISFSSLLGITYYLPKDVFKEFLSAVTKLLPSGSSIVFDYPDEHTFTAHAGERTQKQVMMAARAGEPMQASYSYEELEHMLEDVNLLIYQHLTPAEITGQLFQAYNDSQPAHPITAFDNVNYCLAVKR</sequence>
<dbReference type="SUPFAM" id="SSF53335">
    <property type="entry name" value="S-adenosyl-L-methionine-dependent methyltransferases"/>
    <property type="match status" value="1"/>
</dbReference>
<accession>A0A089M4G0</accession>
<dbReference type="PANTHER" id="PTHR43619:SF2">
    <property type="entry name" value="S-ADENOSYL-L-METHIONINE-DEPENDENT METHYLTRANSFERASES SUPERFAMILY PROTEIN"/>
    <property type="match status" value="1"/>
</dbReference>
<evidence type="ECO:0000313" key="5">
    <source>
        <dbReference type="EMBL" id="AIQ68666.1"/>
    </source>
</evidence>
<name>A0A089M4G0_9BACL</name>
<reference evidence="5 6" key="1">
    <citation type="submission" date="2014-08" db="EMBL/GenBank/DDBJ databases">
        <title>Comparative genomics of the Paenibacillus odorifer group.</title>
        <authorList>
            <person name="den Bakker H.C."/>
            <person name="Tsai Y.-C."/>
            <person name="Martin N."/>
            <person name="Korlach J."/>
            <person name="Wiedmann M."/>
        </authorList>
    </citation>
    <scope>NUCLEOTIDE SEQUENCE [LARGE SCALE GENOMIC DNA]</scope>
    <source>
        <strain evidence="5 6">DSM 15220</strain>
    </source>
</reference>
<dbReference type="InterPro" id="IPR029063">
    <property type="entry name" value="SAM-dependent_MTases_sf"/>
</dbReference>
<keyword evidence="4" id="KW-0949">S-adenosyl-L-methionine</keyword>
<keyword evidence="2 4" id="KW-0489">Methyltransferase</keyword>
<comment type="similarity">
    <text evidence="1 4">Belongs to the UPF0677 family.</text>
</comment>
<evidence type="ECO:0000256" key="4">
    <source>
        <dbReference type="RuleBase" id="RU362030"/>
    </source>
</evidence>
<dbReference type="Proteomes" id="UP000029500">
    <property type="component" value="Chromosome"/>
</dbReference>
<dbReference type="eggNOG" id="COG3315">
    <property type="taxonomic scope" value="Bacteria"/>
</dbReference>
<dbReference type="Pfam" id="PF04072">
    <property type="entry name" value="LCM"/>
    <property type="match status" value="1"/>
</dbReference>
<dbReference type="KEGG" id="pgm:PGRAT_14345"/>
<dbReference type="EMBL" id="CP009287">
    <property type="protein sequence ID" value="AIQ68666.1"/>
    <property type="molecule type" value="Genomic_DNA"/>
</dbReference>
<dbReference type="PANTHER" id="PTHR43619">
    <property type="entry name" value="S-ADENOSYL-L-METHIONINE-DEPENDENT METHYLTRANSFERASE YKTD-RELATED"/>
    <property type="match status" value="1"/>
</dbReference>
<evidence type="ECO:0000256" key="3">
    <source>
        <dbReference type="ARBA" id="ARBA00022679"/>
    </source>
</evidence>
<dbReference type="Gene3D" id="3.40.50.150">
    <property type="entry name" value="Vaccinia Virus protein VP39"/>
    <property type="match status" value="1"/>
</dbReference>
<gene>
    <name evidence="5" type="ORF">PGRAT_14345</name>
</gene>
<dbReference type="InterPro" id="IPR011610">
    <property type="entry name" value="SAM_mthyl_Trfase_ML2640-like"/>
</dbReference>
<keyword evidence="3 5" id="KW-0808">Transferase</keyword>
<organism evidence="5 6">
    <name type="scientific">Paenibacillus graminis</name>
    <dbReference type="NCBI Taxonomy" id="189425"/>
    <lineage>
        <taxon>Bacteria</taxon>
        <taxon>Bacillati</taxon>
        <taxon>Bacillota</taxon>
        <taxon>Bacilli</taxon>
        <taxon>Bacillales</taxon>
        <taxon>Paenibacillaceae</taxon>
        <taxon>Paenibacillus</taxon>
    </lineage>
</organism>
<dbReference type="AlphaFoldDB" id="A0A089M4G0"/>
<dbReference type="GO" id="GO:0032259">
    <property type="term" value="P:methylation"/>
    <property type="evidence" value="ECO:0007669"/>
    <property type="project" value="UniProtKB-KW"/>
</dbReference>
<evidence type="ECO:0000256" key="1">
    <source>
        <dbReference type="ARBA" id="ARBA00008138"/>
    </source>
</evidence>
<dbReference type="NCBIfam" id="TIGR00027">
    <property type="entry name" value="mthyl_TIGR00027"/>
    <property type="match status" value="1"/>
</dbReference>
<dbReference type="HOGENOM" id="CLU_056160_3_0_9"/>
<protein>
    <recommendedName>
        <fullName evidence="4">S-adenosyl-L-methionine-dependent methyltransferase</fullName>
        <ecNumber evidence="4">2.1.1.-</ecNumber>
    </recommendedName>
</protein>
<keyword evidence="6" id="KW-1185">Reference proteome</keyword>